<keyword evidence="2" id="KW-0732">Signal</keyword>
<sequence length="165" mass="16879">MKIRILMGGLLALMMLALAPGLALADGVKGVTVSPLSPRPDEPITVNGELLGPNSEVEVLVIGNGETVDLGEVKADAEGDFTQEFRLPADLEPGNYKVKATGKESATTQISVSGAPGSEAGGAMGAEPVIEARPLGQSIGLVALFGVLAALGLFFAHLPVRHQKA</sequence>
<dbReference type="Proteomes" id="UP000501452">
    <property type="component" value="Chromosome"/>
</dbReference>
<reference evidence="3 4" key="1">
    <citation type="submission" date="2019-10" db="EMBL/GenBank/DDBJ databases">
        <title>Rubrobacter sp nov SCSIO 52090 isolated from a deep-sea sediment in the South China Sea.</title>
        <authorList>
            <person name="Chen R.W."/>
        </authorList>
    </citation>
    <scope>NUCLEOTIDE SEQUENCE [LARGE SCALE GENOMIC DNA]</scope>
    <source>
        <strain evidence="3 4">SCSIO 52909</strain>
    </source>
</reference>
<proteinExistence type="predicted"/>
<feature type="transmembrane region" description="Helical" evidence="1">
    <location>
        <begin position="139"/>
        <end position="160"/>
    </location>
</feature>
<name>A0A6G8QDK0_9ACTN</name>
<organism evidence="3 4">
    <name type="scientific">Rubrobacter tropicus</name>
    <dbReference type="NCBI Taxonomy" id="2653851"/>
    <lineage>
        <taxon>Bacteria</taxon>
        <taxon>Bacillati</taxon>
        <taxon>Actinomycetota</taxon>
        <taxon>Rubrobacteria</taxon>
        <taxon>Rubrobacterales</taxon>
        <taxon>Rubrobacteraceae</taxon>
        <taxon>Rubrobacter</taxon>
    </lineage>
</organism>
<feature type="chain" id="PRO_5026160727" description="Carboxypeptidase regulatory-like domain-containing protein" evidence="2">
    <location>
        <begin position="26"/>
        <end position="165"/>
    </location>
</feature>
<evidence type="ECO:0000256" key="1">
    <source>
        <dbReference type="SAM" id="Phobius"/>
    </source>
</evidence>
<dbReference type="RefSeq" id="WP_166178689.1">
    <property type="nucleotide sequence ID" value="NZ_CP045119.1"/>
</dbReference>
<keyword evidence="1" id="KW-0812">Transmembrane</keyword>
<evidence type="ECO:0000256" key="2">
    <source>
        <dbReference type="SAM" id="SignalP"/>
    </source>
</evidence>
<evidence type="ECO:0008006" key="5">
    <source>
        <dbReference type="Google" id="ProtNLM"/>
    </source>
</evidence>
<dbReference type="AlphaFoldDB" id="A0A6G8QDK0"/>
<evidence type="ECO:0000313" key="3">
    <source>
        <dbReference type="EMBL" id="QIN84471.1"/>
    </source>
</evidence>
<keyword evidence="1" id="KW-1133">Transmembrane helix</keyword>
<dbReference type="EMBL" id="CP045119">
    <property type="protein sequence ID" value="QIN84471.1"/>
    <property type="molecule type" value="Genomic_DNA"/>
</dbReference>
<feature type="signal peptide" evidence="2">
    <location>
        <begin position="1"/>
        <end position="25"/>
    </location>
</feature>
<keyword evidence="1" id="KW-0472">Membrane</keyword>
<gene>
    <name evidence="3" type="ORF">GBA63_18855</name>
</gene>
<dbReference type="KEGG" id="rub:GBA63_18855"/>
<protein>
    <recommendedName>
        <fullName evidence="5">Carboxypeptidase regulatory-like domain-containing protein</fullName>
    </recommendedName>
</protein>
<accession>A0A6G8QDK0</accession>
<evidence type="ECO:0000313" key="4">
    <source>
        <dbReference type="Proteomes" id="UP000501452"/>
    </source>
</evidence>
<keyword evidence="4" id="KW-1185">Reference proteome</keyword>